<gene>
    <name evidence="6" type="primary">blcR</name>
    <name evidence="6" type="ORF">ASN_3107</name>
</gene>
<dbReference type="InterPro" id="IPR036388">
    <property type="entry name" value="WH-like_DNA-bd_sf"/>
</dbReference>
<keyword evidence="2" id="KW-0238">DNA-binding</keyword>
<evidence type="ECO:0000259" key="4">
    <source>
        <dbReference type="PROSITE" id="PS51077"/>
    </source>
</evidence>
<evidence type="ECO:0000259" key="5">
    <source>
        <dbReference type="PROSITE" id="PS51078"/>
    </source>
</evidence>
<feature type="domain" description="IclR-ED" evidence="5">
    <location>
        <begin position="85"/>
        <end position="272"/>
    </location>
</feature>
<evidence type="ECO:0000256" key="2">
    <source>
        <dbReference type="ARBA" id="ARBA00023125"/>
    </source>
</evidence>
<dbReference type="PANTHER" id="PTHR30136">
    <property type="entry name" value="HELIX-TURN-HELIX TRANSCRIPTIONAL REGULATOR, ICLR FAMILY"/>
    <property type="match status" value="1"/>
</dbReference>
<dbReference type="InterPro" id="IPR014757">
    <property type="entry name" value="Tscrpt_reg_IclR_C"/>
</dbReference>
<sequence length="284" mass="31195">MRISPPLVNKENKIGMSKPQDSVPALRRAVRILDLVKAAQRPPLAADVARQLDLPRSTVHGLLAVMVELGLLEKTATQGYRLGTRLLDWVGGVTEKRDLVTEFYQSLDGFSDLDTFTVTLTLLEGMEVVYVACRNSATVLGASFRVGMRLPAIFTATGNAMLAEMDDTSFREWLTLHPASTWPEPMTPNGIRSVTTLVREIAEIRERGYAVDDEQIHDGLWCFGAGVKDYSGRMVAGVGVSLPQTELGRYDVGDLGNRAVALAQAVSGRLGYRNNMTEEVENQR</sequence>
<dbReference type="Pfam" id="PF09339">
    <property type="entry name" value="HTH_IclR"/>
    <property type="match status" value="1"/>
</dbReference>
<dbReference type="PANTHER" id="PTHR30136:SF24">
    <property type="entry name" value="HTH-TYPE TRANSCRIPTIONAL REPRESSOR ALLR"/>
    <property type="match status" value="1"/>
</dbReference>
<dbReference type="GO" id="GO:0003677">
    <property type="term" value="F:DNA binding"/>
    <property type="evidence" value="ECO:0007669"/>
    <property type="project" value="UniProtKB-KW"/>
</dbReference>
<accession>A0A0U5EZA9</accession>
<protein>
    <submittedName>
        <fullName evidence="6">IclR family transcriptional regulator</fullName>
    </submittedName>
</protein>
<organism evidence="6 7">
    <name type="scientific">Acetobacter senegalensis</name>
    <dbReference type="NCBI Taxonomy" id="446692"/>
    <lineage>
        <taxon>Bacteria</taxon>
        <taxon>Pseudomonadati</taxon>
        <taxon>Pseudomonadota</taxon>
        <taxon>Alphaproteobacteria</taxon>
        <taxon>Acetobacterales</taxon>
        <taxon>Acetobacteraceae</taxon>
        <taxon>Acetobacter</taxon>
    </lineage>
</organism>
<dbReference type="Pfam" id="PF01614">
    <property type="entry name" value="IclR_C"/>
    <property type="match status" value="1"/>
</dbReference>
<feature type="domain" description="HTH iclR-type" evidence="4">
    <location>
        <begin position="23"/>
        <end position="84"/>
    </location>
</feature>
<dbReference type="Gene3D" id="3.30.450.40">
    <property type="match status" value="1"/>
</dbReference>
<evidence type="ECO:0000256" key="3">
    <source>
        <dbReference type="ARBA" id="ARBA00023163"/>
    </source>
</evidence>
<dbReference type="SUPFAM" id="SSF55781">
    <property type="entry name" value="GAF domain-like"/>
    <property type="match status" value="1"/>
</dbReference>
<dbReference type="InterPro" id="IPR050707">
    <property type="entry name" value="HTH_MetabolicPath_Reg"/>
</dbReference>
<dbReference type="InterPro" id="IPR005471">
    <property type="entry name" value="Tscrpt_reg_IclR_N"/>
</dbReference>
<reference evidence="7" key="1">
    <citation type="submission" date="2014-09" db="EMBL/GenBank/DDBJ databases">
        <authorList>
            <person name="Illeghems K.G."/>
        </authorList>
    </citation>
    <scope>NUCLEOTIDE SEQUENCE [LARGE SCALE GENOMIC DNA]</scope>
    <source>
        <strain evidence="7">108B</strain>
    </source>
</reference>
<dbReference type="PATRIC" id="fig|446692.3.peg.3271"/>
<dbReference type="SUPFAM" id="SSF46785">
    <property type="entry name" value="Winged helix' DNA-binding domain"/>
    <property type="match status" value="1"/>
</dbReference>
<evidence type="ECO:0000256" key="1">
    <source>
        <dbReference type="ARBA" id="ARBA00023015"/>
    </source>
</evidence>
<keyword evidence="1" id="KW-0805">Transcription regulation</keyword>
<keyword evidence="3" id="KW-0804">Transcription</keyword>
<evidence type="ECO:0000313" key="6">
    <source>
        <dbReference type="EMBL" id="CEF42352.1"/>
    </source>
</evidence>
<dbReference type="Proteomes" id="UP000056109">
    <property type="component" value="Chromosome I"/>
</dbReference>
<dbReference type="PROSITE" id="PS51078">
    <property type="entry name" value="ICLR_ED"/>
    <property type="match status" value="1"/>
</dbReference>
<dbReference type="GO" id="GO:0003700">
    <property type="term" value="F:DNA-binding transcription factor activity"/>
    <property type="evidence" value="ECO:0007669"/>
    <property type="project" value="TreeGrafter"/>
</dbReference>
<dbReference type="SMART" id="SM00346">
    <property type="entry name" value="HTH_ICLR"/>
    <property type="match status" value="1"/>
</dbReference>
<dbReference type="GO" id="GO:0045892">
    <property type="term" value="P:negative regulation of DNA-templated transcription"/>
    <property type="evidence" value="ECO:0007669"/>
    <property type="project" value="TreeGrafter"/>
</dbReference>
<dbReference type="EMBL" id="LN606600">
    <property type="protein sequence ID" value="CEF42352.1"/>
    <property type="molecule type" value="Genomic_DNA"/>
</dbReference>
<evidence type="ECO:0000313" key="7">
    <source>
        <dbReference type="Proteomes" id="UP000056109"/>
    </source>
</evidence>
<dbReference type="PROSITE" id="PS51077">
    <property type="entry name" value="HTH_ICLR"/>
    <property type="match status" value="1"/>
</dbReference>
<dbReference type="Gene3D" id="1.10.10.10">
    <property type="entry name" value="Winged helix-like DNA-binding domain superfamily/Winged helix DNA-binding domain"/>
    <property type="match status" value="1"/>
</dbReference>
<dbReference type="AlphaFoldDB" id="A0A0U5EZA9"/>
<dbReference type="InterPro" id="IPR029016">
    <property type="entry name" value="GAF-like_dom_sf"/>
</dbReference>
<proteinExistence type="predicted"/>
<dbReference type="InterPro" id="IPR036390">
    <property type="entry name" value="WH_DNA-bd_sf"/>
</dbReference>
<dbReference type="KEGG" id="asz:ASN_3107"/>
<name>A0A0U5EZA9_9PROT</name>
<keyword evidence="7" id="KW-1185">Reference proteome</keyword>